<dbReference type="Proteomes" id="UP001501237">
    <property type="component" value="Unassembled WGS sequence"/>
</dbReference>
<keyword evidence="3 8" id="KW-0812">Transmembrane</keyword>
<dbReference type="Pfam" id="PF07885">
    <property type="entry name" value="Ion_trans_2"/>
    <property type="match status" value="1"/>
</dbReference>
<comment type="subcellular location">
    <subcellularLocation>
        <location evidence="1">Membrane</location>
        <topology evidence="1">Multi-pass membrane protein</topology>
    </subcellularLocation>
</comment>
<evidence type="ECO:0000256" key="4">
    <source>
        <dbReference type="ARBA" id="ARBA00022989"/>
    </source>
</evidence>
<evidence type="ECO:0000256" key="2">
    <source>
        <dbReference type="ARBA" id="ARBA00022448"/>
    </source>
</evidence>
<evidence type="ECO:0000256" key="1">
    <source>
        <dbReference type="ARBA" id="ARBA00004141"/>
    </source>
</evidence>
<keyword evidence="7 10" id="KW-0407">Ion channel</keyword>
<feature type="transmembrane region" description="Helical" evidence="8">
    <location>
        <begin position="12"/>
        <end position="32"/>
    </location>
</feature>
<reference evidence="11" key="1">
    <citation type="journal article" date="2019" name="Int. J. Syst. Evol. Microbiol.">
        <title>The Global Catalogue of Microorganisms (GCM) 10K type strain sequencing project: providing services to taxonomists for standard genome sequencing and annotation.</title>
        <authorList>
            <consortium name="The Broad Institute Genomics Platform"/>
            <consortium name="The Broad Institute Genome Sequencing Center for Infectious Disease"/>
            <person name="Wu L."/>
            <person name="Ma J."/>
        </authorList>
    </citation>
    <scope>NUCLEOTIDE SEQUENCE [LARGE SCALE GENOMIC DNA]</scope>
    <source>
        <strain evidence="11">JCM 9377</strain>
    </source>
</reference>
<dbReference type="GO" id="GO:0034220">
    <property type="term" value="P:monoatomic ion transmembrane transport"/>
    <property type="evidence" value="ECO:0007669"/>
    <property type="project" value="UniProtKB-KW"/>
</dbReference>
<dbReference type="PANTHER" id="PTHR11003:SF291">
    <property type="entry name" value="IP11374P"/>
    <property type="match status" value="1"/>
</dbReference>
<dbReference type="PANTHER" id="PTHR11003">
    <property type="entry name" value="POTASSIUM CHANNEL, SUBFAMILY K"/>
    <property type="match status" value="1"/>
</dbReference>
<keyword evidence="6 8" id="KW-0472">Membrane</keyword>
<keyword evidence="5" id="KW-0406">Ion transport</keyword>
<evidence type="ECO:0000313" key="11">
    <source>
        <dbReference type="Proteomes" id="UP001501237"/>
    </source>
</evidence>
<evidence type="ECO:0000313" key="10">
    <source>
        <dbReference type="EMBL" id="GAA3243739.1"/>
    </source>
</evidence>
<gene>
    <name evidence="10" type="ORF">GCM10010468_81880</name>
</gene>
<keyword evidence="11" id="KW-1185">Reference proteome</keyword>
<dbReference type="Gene3D" id="1.10.287.70">
    <property type="match status" value="1"/>
</dbReference>
<evidence type="ECO:0000256" key="5">
    <source>
        <dbReference type="ARBA" id="ARBA00023065"/>
    </source>
</evidence>
<evidence type="ECO:0000256" key="3">
    <source>
        <dbReference type="ARBA" id="ARBA00022692"/>
    </source>
</evidence>
<feature type="domain" description="Potassium channel" evidence="9">
    <location>
        <begin position="87"/>
        <end position="161"/>
    </location>
</feature>
<dbReference type="EMBL" id="BAAAUV010000061">
    <property type="protein sequence ID" value="GAA3243739.1"/>
    <property type="molecule type" value="Genomic_DNA"/>
</dbReference>
<dbReference type="InterPro" id="IPR003280">
    <property type="entry name" value="2pore_dom_K_chnl"/>
</dbReference>
<dbReference type="SUPFAM" id="SSF81324">
    <property type="entry name" value="Voltage-gated potassium channels"/>
    <property type="match status" value="1"/>
</dbReference>
<evidence type="ECO:0000259" key="9">
    <source>
        <dbReference type="Pfam" id="PF07885"/>
    </source>
</evidence>
<comment type="caution">
    <text evidence="10">The sequence shown here is derived from an EMBL/GenBank/DDBJ whole genome shotgun (WGS) entry which is preliminary data.</text>
</comment>
<feature type="transmembrane region" description="Helical" evidence="8">
    <location>
        <begin position="82"/>
        <end position="101"/>
    </location>
</feature>
<evidence type="ECO:0000256" key="6">
    <source>
        <dbReference type="ARBA" id="ARBA00023136"/>
    </source>
</evidence>
<dbReference type="RefSeq" id="WP_344840230.1">
    <property type="nucleotide sequence ID" value="NZ_BAAAUV010000061.1"/>
</dbReference>
<keyword evidence="2" id="KW-0813">Transport</keyword>
<feature type="transmembrane region" description="Helical" evidence="8">
    <location>
        <begin position="44"/>
        <end position="62"/>
    </location>
</feature>
<keyword evidence="4 8" id="KW-1133">Transmembrane helix</keyword>
<protein>
    <submittedName>
        <fullName evidence="10">Potassium channel family protein</fullName>
    </submittedName>
</protein>
<feature type="transmembrane region" description="Helical" evidence="8">
    <location>
        <begin position="141"/>
        <end position="163"/>
    </location>
</feature>
<organism evidence="10 11">
    <name type="scientific">Actinocorallia longicatena</name>
    <dbReference type="NCBI Taxonomy" id="111803"/>
    <lineage>
        <taxon>Bacteria</taxon>
        <taxon>Bacillati</taxon>
        <taxon>Actinomycetota</taxon>
        <taxon>Actinomycetes</taxon>
        <taxon>Streptosporangiales</taxon>
        <taxon>Thermomonosporaceae</taxon>
        <taxon>Actinocorallia</taxon>
    </lineage>
</organism>
<name>A0ABP6QSH7_9ACTN</name>
<evidence type="ECO:0000256" key="7">
    <source>
        <dbReference type="ARBA" id="ARBA00023303"/>
    </source>
</evidence>
<proteinExistence type="predicted"/>
<sequence>MTRAAAARRARFVAWGKAGAVTALITGAYFVVPLHPTELEGLAGPVRIMVVLIALVILVRLVAHQTARALRPERMMAEQVAVLFMLVDVVVVFFAILYTLLDEQFEGIATRLDALYFSVVTLTTVGYGDIVPTGQAARGIVIVQMVFDLVIVTSAISLVVSGLRARRER</sequence>
<evidence type="ECO:0000256" key="8">
    <source>
        <dbReference type="SAM" id="Phobius"/>
    </source>
</evidence>
<dbReference type="InterPro" id="IPR013099">
    <property type="entry name" value="K_chnl_dom"/>
</dbReference>
<accession>A0ABP6QSH7</accession>